<dbReference type="eggNOG" id="COG1881">
    <property type="taxonomic scope" value="Bacteria"/>
</dbReference>
<evidence type="ECO:0000256" key="2">
    <source>
        <dbReference type="SAM" id="SignalP"/>
    </source>
</evidence>
<proteinExistence type="predicted"/>
<feature type="domain" description="YHYH" evidence="3">
    <location>
        <begin position="225"/>
        <end position="374"/>
    </location>
</feature>
<feature type="transmembrane region" description="Helical" evidence="1">
    <location>
        <begin position="109"/>
        <end position="129"/>
    </location>
</feature>
<sequence>MLMNNKSLKKLLFFLVVQFVSVQLLAHDGGHGTPTKVWKLVEDDKTITADFIQKVDEIVYLSNEDHELMVFDISDFKTEEQQYILDKSNWIHEQNVLPQEKSVGIVSPINLYLALGLLLLLVALFTYHYTSKKKKFYWAFSLLTLLVVFVACKSKSSTSSFKMAENDVPFLVSIFGAFDKVNTKYDDTYFYIESDGIPDHEMMTGITSWQQQVPINHDYTGANAWAIPLQPELAENPLSTKDNFMKGAIAIAANGIPIFNPLNNRGEDANAIGELDQWGGHCGRADDYHYHLPPVHLQAKVGSTKPIAYALDGFPVYGETKEQLDENLGRFSSDSTYQYHAIKEYPYLIAAMKGKVALNPNTQAPENEITPQARTKGVRPDLRPLRGAEITAFENTGLHQYRLTYKLDTLSYSINYGWDTKGNYTYEFVHPDGTSSKASYKRK</sequence>
<keyword evidence="1" id="KW-0812">Transmembrane</keyword>
<evidence type="ECO:0000313" key="4">
    <source>
        <dbReference type="EMBL" id="SDF16448.1"/>
    </source>
</evidence>
<dbReference type="PANTHER" id="PTHR30289">
    <property type="entry name" value="UNCHARACTERIZED PROTEIN YBCL-RELATED"/>
    <property type="match status" value="1"/>
</dbReference>
<feature type="transmembrane region" description="Helical" evidence="1">
    <location>
        <begin position="136"/>
        <end position="151"/>
    </location>
</feature>
<dbReference type="PANTHER" id="PTHR30289:SF8">
    <property type="entry name" value="YHYH DOMAIN-CONTAINING PROTEIN"/>
    <property type="match status" value="1"/>
</dbReference>
<dbReference type="InterPro" id="IPR025924">
    <property type="entry name" value="YHYH_dom"/>
</dbReference>
<evidence type="ECO:0000313" key="5">
    <source>
        <dbReference type="Proteomes" id="UP000182114"/>
    </source>
</evidence>
<keyword evidence="5" id="KW-1185">Reference proteome</keyword>
<feature type="chain" id="PRO_5010216107" evidence="2">
    <location>
        <begin position="27"/>
        <end position="443"/>
    </location>
</feature>
<feature type="signal peptide" evidence="2">
    <location>
        <begin position="1"/>
        <end position="26"/>
    </location>
</feature>
<evidence type="ECO:0000259" key="3">
    <source>
        <dbReference type="Pfam" id="PF14240"/>
    </source>
</evidence>
<dbReference type="Pfam" id="PF14240">
    <property type="entry name" value="YHYH"/>
    <property type="match status" value="1"/>
</dbReference>
<dbReference type="AlphaFoldDB" id="A0A1G7IV34"/>
<dbReference type="Proteomes" id="UP000182114">
    <property type="component" value="Unassembled WGS sequence"/>
</dbReference>
<keyword evidence="2" id="KW-0732">Signal</keyword>
<reference evidence="5" key="1">
    <citation type="submission" date="2016-10" db="EMBL/GenBank/DDBJ databases">
        <authorList>
            <person name="Varghese N."/>
            <person name="Submissions S."/>
        </authorList>
    </citation>
    <scope>NUCLEOTIDE SEQUENCE [LARGE SCALE GENOMIC DNA]</scope>
    <source>
        <strain evidence="5">DSM 24729</strain>
    </source>
</reference>
<keyword evidence="1" id="KW-1133">Transmembrane helix</keyword>
<dbReference type="EMBL" id="FNBD01000008">
    <property type="protein sequence ID" value="SDF16448.1"/>
    <property type="molecule type" value="Genomic_DNA"/>
</dbReference>
<protein>
    <submittedName>
        <fullName evidence="4">YHYH protein</fullName>
    </submittedName>
</protein>
<accession>A0A1G7IV34</accession>
<organism evidence="4 5">
    <name type="scientific">Cellulophaga baltica</name>
    <dbReference type="NCBI Taxonomy" id="76594"/>
    <lineage>
        <taxon>Bacteria</taxon>
        <taxon>Pseudomonadati</taxon>
        <taxon>Bacteroidota</taxon>
        <taxon>Flavobacteriia</taxon>
        <taxon>Flavobacteriales</taxon>
        <taxon>Flavobacteriaceae</taxon>
        <taxon>Cellulophaga</taxon>
    </lineage>
</organism>
<name>A0A1G7IV34_9FLAO</name>
<keyword evidence="1" id="KW-0472">Membrane</keyword>
<evidence type="ECO:0000256" key="1">
    <source>
        <dbReference type="SAM" id="Phobius"/>
    </source>
</evidence>
<gene>
    <name evidence="4" type="ORF">SAMN04487992_10844</name>
</gene>